<gene>
    <name evidence="1" type="ORF">HC138_02880</name>
</gene>
<proteinExistence type="predicted"/>
<evidence type="ECO:0000313" key="1">
    <source>
        <dbReference type="EMBL" id="NJJ03320.1"/>
    </source>
</evidence>
<dbReference type="AlphaFoldDB" id="A0AAP7CBT5"/>
<evidence type="ECO:0000313" key="2">
    <source>
        <dbReference type="Proteomes" id="UP000591626"/>
    </source>
</evidence>
<dbReference type="RefSeq" id="WP_070614262.1">
    <property type="nucleotide sequence ID" value="NZ_JAAUVV010000003.1"/>
</dbReference>
<dbReference type="EMBL" id="JAAUVV010000003">
    <property type="protein sequence ID" value="NJJ03320.1"/>
    <property type="molecule type" value="Genomic_DNA"/>
</dbReference>
<sequence>MQDPTRIPKILAALQEVWEGQPDLSLGQLFGVLGNRGLGWDSTDAEALAVLQQVSQEHPSLVDDTSAPITFTTVEPHLQVTLVDGNVVVRSAAHPGRMPSVWRYASMRRTGPGLPLVVTDVEGVEHRLGIVRHLKLFAPGESRSLAGLLQDSVGGNRWLVALEDGARAVVGSRIRRWVQARRDVDVDTFAWARILQCEAGADMTIAPASGGEPVVLGRVTAVLPLEVQEEA</sequence>
<comment type="caution">
    <text evidence="1">The sequence shown here is derived from an EMBL/GenBank/DDBJ whole genome shotgun (WGS) entry which is preliminary data.</text>
</comment>
<name>A0AAP7CBT5_9CORY</name>
<protein>
    <submittedName>
        <fullName evidence="1">Uncharacterized protein</fullName>
    </submittedName>
</protein>
<organism evidence="1 2">
    <name type="scientific">Corynebacterium coyleae</name>
    <dbReference type="NCBI Taxonomy" id="53374"/>
    <lineage>
        <taxon>Bacteria</taxon>
        <taxon>Bacillati</taxon>
        <taxon>Actinomycetota</taxon>
        <taxon>Actinomycetes</taxon>
        <taxon>Mycobacteriales</taxon>
        <taxon>Corynebacteriaceae</taxon>
        <taxon>Corynebacterium</taxon>
    </lineage>
</organism>
<dbReference type="Proteomes" id="UP000591626">
    <property type="component" value="Unassembled WGS sequence"/>
</dbReference>
<accession>A0AAP7CBT5</accession>
<reference evidence="1 2" key="1">
    <citation type="submission" date="2020-03" db="EMBL/GenBank/DDBJ databases">
        <title>Draft genome sequences of bacterial isolates from the female urobiome.</title>
        <authorList>
            <person name="Miller-Ensminger T."/>
            <person name="Wolfe A.J."/>
            <person name="Putonti C."/>
        </authorList>
    </citation>
    <scope>NUCLEOTIDE SEQUENCE [LARGE SCALE GENOMIC DNA]</scope>
    <source>
        <strain evidence="1 2">UMB8490</strain>
    </source>
</reference>